<evidence type="ECO:0000256" key="5">
    <source>
        <dbReference type="ARBA" id="ARBA00023002"/>
    </source>
</evidence>
<dbReference type="PRINTS" id="PR00073">
    <property type="entry name" value="COPRGNOXDASE"/>
</dbReference>
<dbReference type="EC" id="1.3.3.3" evidence="4"/>
<dbReference type="InterPro" id="IPR018375">
    <property type="entry name" value="Coprogen_oxidase_CS"/>
</dbReference>
<dbReference type="GO" id="GO:0006782">
    <property type="term" value="P:protoporphyrinogen IX biosynthetic process"/>
    <property type="evidence" value="ECO:0007669"/>
    <property type="project" value="UniProtKB-UniPathway"/>
</dbReference>
<gene>
    <name evidence="8" type="ORF">AAP_00706</name>
</gene>
<dbReference type="SUPFAM" id="SSF102886">
    <property type="entry name" value="Coproporphyrinogen III oxidase"/>
    <property type="match status" value="1"/>
</dbReference>
<dbReference type="FunFam" id="3.40.1500.10:FF:000004">
    <property type="entry name" value="Coproporphyrinogen III oxidase, mitochondrial"/>
    <property type="match status" value="1"/>
</dbReference>
<evidence type="ECO:0000313" key="8">
    <source>
        <dbReference type="EMBL" id="KZZ97063.1"/>
    </source>
</evidence>
<feature type="region of interest" description="Disordered" evidence="7">
    <location>
        <begin position="405"/>
        <end position="428"/>
    </location>
</feature>
<dbReference type="PANTHER" id="PTHR10755:SF0">
    <property type="entry name" value="OXYGEN-DEPENDENT COPROPORPHYRINOGEN-III OXIDASE, MITOCHONDRIAL"/>
    <property type="match status" value="1"/>
</dbReference>
<evidence type="ECO:0000256" key="1">
    <source>
        <dbReference type="ARBA" id="ARBA00005168"/>
    </source>
</evidence>
<dbReference type="Proteomes" id="UP000242877">
    <property type="component" value="Unassembled WGS sequence"/>
</dbReference>
<dbReference type="GO" id="GO:0004109">
    <property type="term" value="F:coproporphyrinogen oxidase activity"/>
    <property type="evidence" value="ECO:0007669"/>
    <property type="project" value="UniProtKB-EC"/>
</dbReference>
<dbReference type="Pfam" id="PF01218">
    <property type="entry name" value="Coprogen_oxidas"/>
    <property type="match status" value="1"/>
</dbReference>
<dbReference type="PANTHER" id="PTHR10755">
    <property type="entry name" value="COPROPORPHYRINOGEN III OXIDASE, MITOCHONDRIAL"/>
    <property type="match status" value="1"/>
</dbReference>
<proteinExistence type="inferred from homology"/>
<dbReference type="VEuPathDB" id="FungiDB:AAP_00706"/>
<comment type="subunit">
    <text evidence="3">Homodimer.</text>
</comment>
<keyword evidence="5" id="KW-0560">Oxidoreductase</keyword>
<evidence type="ECO:0000256" key="2">
    <source>
        <dbReference type="ARBA" id="ARBA00010644"/>
    </source>
</evidence>
<dbReference type="Gene3D" id="3.40.1500.10">
    <property type="entry name" value="Coproporphyrinogen III oxidase, aerobic"/>
    <property type="match status" value="1"/>
</dbReference>
<dbReference type="EMBL" id="AZGZ01000002">
    <property type="protein sequence ID" value="KZZ97063.1"/>
    <property type="molecule type" value="Genomic_DNA"/>
</dbReference>
<evidence type="ECO:0000313" key="9">
    <source>
        <dbReference type="Proteomes" id="UP000242877"/>
    </source>
</evidence>
<dbReference type="InterPro" id="IPR001260">
    <property type="entry name" value="Coprogen_oxidase_aer"/>
</dbReference>
<comment type="caution">
    <text evidence="8">The sequence shown here is derived from an EMBL/GenBank/DDBJ whole genome shotgun (WGS) entry which is preliminary data.</text>
</comment>
<dbReference type="NCBIfam" id="NF003727">
    <property type="entry name" value="PRK05330.1"/>
    <property type="match status" value="1"/>
</dbReference>
<evidence type="ECO:0000256" key="4">
    <source>
        <dbReference type="ARBA" id="ARBA00012869"/>
    </source>
</evidence>
<dbReference type="PROSITE" id="PS01021">
    <property type="entry name" value="COPROGEN_OXIDASE"/>
    <property type="match status" value="1"/>
</dbReference>
<evidence type="ECO:0000256" key="6">
    <source>
        <dbReference type="ARBA" id="ARBA00023244"/>
    </source>
</evidence>
<dbReference type="InterPro" id="IPR036406">
    <property type="entry name" value="Coprogen_oxidase_aer_sf"/>
</dbReference>
<organism evidence="8 9">
    <name type="scientific">Ascosphaera apis ARSEF 7405</name>
    <dbReference type="NCBI Taxonomy" id="392613"/>
    <lineage>
        <taxon>Eukaryota</taxon>
        <taxon>Fungi</taxon>
        <taxon>Dikarya</taxon>
        <taxon>Ascomycota</taxon>
        <taxon>Pezizomycotina</taxon>
        <taxon>Eurotiomycetes</taxon>
        <taxon>Eurotiomycetidae</taxon>
        <taxon>Onygenales</taxon>
        <taxon>Ascosphaeraceae</taxon>
        <taxon>Ascosphaera</taxon>
    </lineage>
</organism>
<name>A0A162IR87_9EURO</name>
<sequence length="446" mass="50666">MASLSRSIWRQARPVCSRNATAIRPVRPQLNACRHYSVPPVAKRGAPSWQSYLALSAGALLIGGLTYSTAHGAPTKLDSLSLVQLDQATKQAGPITDASPMRLRMEKMIKEKQKEIVAELSRIDGKPFVADEWTRDDGTGGGISCVLQDGQVFEKAGCNVSVVYGKLSRPAIEKMRADHKSLLAADAEELNFFAAGLSMVIHPHNPMAPTTHLNYRYFETSDPKDPLNGKSRWWFGGGADLTPAYIFEEDCKHFHQTLKDVCDKHDPVYYPRFKKWCDDYFWLPHRKEGRGIGGIFFDDLDEGFLKQIGSSPTNAQEKLFSFATDALASFLPSYVPIIERRKNMPYTPNQKEWQQIRRGRYVEFNLIHDRGTQFGLRAPNARTESILMSLPRTAQWRYMDPISGTRTEQQKLDEAKQNENKEDGSFDEYAEEKKLMDILRRPREWA</sequence>
<keyword evidence="9" id="KW-1185">Reference proteome</keyword>
<comment type="similarity">
    <text evidence="2">Belongs to the aerobic coproporphyrinogen-III oxidase family.</text>
</comment>
<dbReference type="GO" id="GO:0005737">
    <property type="term" value="C:cytoplasm"/>
    <property type="evidence" value="ECO:0007669"/>
    <property type="project" value="TreeGrafter"/>
</dbReference>
<feature type="compositionally biased region" description="Basic and acidic residues" evidence="7">
    <location>
        <begin position="408"/>
        <end position="424"/>
    </location>
</feature>
<dbReference type="UniPathway" id="UPA00251">
    <property type="reaction ID" value="UER00322"/>
</dbReference>
<evidence type="ECO:0000256" key="7">
    <source>
        <dbReference type="SAM" id="MobiDB-lite"/>
    </source>
</evidence>
<reference evidence="8 9" key="1">
    <citation type="journal article" date="2016" name="Genome Biol. Evol.">
        <title>Divergent and convergent evolution of fungal pathogenicity.</title>
        <authorList>
            <person name="Shang Y."/>
            <person name="Xiao G."/>
            <person name="Zheng P."/>
            <person name="Cen K."/>
            <person name="Zhan S."/>
            <person name="Wang C."/>
        </authorList>
    </citation>
    <scope>NUCLEOTIDE SEQUENCE [LARGE SCALE GENOMIC DNA]</scope>
    <source>
        <strain evidence="8 9">ARSEF 7405</strain>
    </source>
</reference>
<comment type="pathway">
    <text evidence="1">Porphyrin-containing compound metabolism; protoporphyrin-IX biosynthesis; protoporphyrinogen-IX from coproporphyrinogen-III (O2 route): step 1/1.</text>
</comment>
<evidence type="ECO:0000256" key="3">
    <source>
        <dbReference type="ARBA" id="ARBA00011738"/>
    </source>
</evidence>
<protein>
    <recommendedName>
        <fullName evidence="4">coproporphyrinogen oxidase</fullName>
        <ecNumber evidence="4">1.3.3.3</ecNumber>
    </recommendedName>
</protein>
<keyword evidence="6" id="KW-0627">Porphyrin biosynthesis</keyword>
<dbReference type="AlphaFoldDB" id="A0A162IR87"/>
<dbReference type="OrthoDB" id="15318at2759"/>
<accession>A0A162IR87</accession>